<sequence>MIMGKTASTTLAWSFKSELSQDEMLRRLEARWPSVWAISDGHRHGDYVAGKLTPEAAARIYEDGPRFVVHLRFSSASGDVKLQLLQAQQRLIVEVLPLVGARDVAPTEPLD</sequence>
<dbReference type="EMBL" id="JEMB01000874">
    <property type="protein sequence ID" value="KYF92838.1"/>
    <property type="molecule type" value="Genomic_DNA"/>
</dbReference>
<accession>A0A150SKU6</accession>
<evidence type="ECO:0000313" key="1">
    <source>
        <dbReference type="EMBL" id="KYF92838.1"/>
    </source>
</evidence>
<dbReference type="Proteomes" id="UP000075635">
    <property type="component" value="Unassembled WGS sequence"/>
</dbReference>
<proteinExistence type="predicted"/>
<reference evidence="1 2" key="1">
    <citation type="submission" date="2014-02" db="EMBL/GenBank/DDBJ databases">
        <title>The small core and large imbalanced accessory genome model reveals a collaborative survival strategy of Sorangium cellulosum strains in nature.</title>
        <authorList>
            <person name="Han K."/>
            <person name="Peng R."/>
            <person name="Blom J."/>
            <person name="Li Y.-Z."/>
        </authorList>
    </citation>
    <scope>NUCLEOTIDE SEQUENCE [LARGE SCALE GENOMIC DNA]</scope>
    <source>
        <strain evidence="1 2">So0011-07</strain>
    </source>
</reference>
<protein>
    <submittedName>
        <fullName evidence="1">Uncharacterized protein</fullName>
    </submittedName>
</protein>
<evidence type="ECO:0000313" key="2">
    <source>
        <dbReference type="Proteomes" id="UP000075635"/>
    </source>
</evidence>
<dbReference type="AlphaFoldDB" id="A0A150SKU6"/>
<comment type="caution">
    <text evidence="1">The sequence shown here is derived from an EMBL/GenBank/DDBJ whole genome shotgun (WGS) entry which is preliminary data.</text>
</comment>
<gene>
    <name evidence="1" type="ORF">BE17_26575</name>
</gene>
<name>A0A150SKU6_SORCE</name>
<organism evidence="1 2">
    <name type="scientific">Sorangium cellulosum</name>
    <name type="common">Polyangium cellulosum</name>
    <dbReference type="NCBI Taxonomy" id="56"/>
    <lineage>
        <taxon>Bacteria</taxon>
        <taxon>Pseudomonadati</taxon>
        <taxon>Myxococcota</taxon>
        <taxon>Polyangia</taxon>
        <taxon>Polyangiales</taxon>
        <taxon>Polyangiaceae</taxon>
        <taxon>Sorangium</taxon>
    </lineage>
</organism>